<protein>
    <submittedName>
        <fullName evidence="2">Uncharacterized protein</fullName>
    </submittedName>
</protein>
<proteinExistence type="predicted"/>
<accession>A0A3B1DVQ4</accession>
<name>A0A3B1DVQ4_9ZZZZ</name>
<evidence type="ECO:0000256" key="1">
    <source>
        <dbReference type="SAM" id="MobiDB-lite"/>
    </source>
</evidence>
<dbReference type="AlphaFoldDB" id="A0A3B1DVQ4"/>
<dbReference type="EMBL" id="UOGK01000369">
    <property type="protein sequence ID" value="VAX40294.1"/>
    <property type="molecule type" value="Genomic_DNA"/>
</dbReference>
<evidence type="ECO:0000313" key="2">
    <source>
        <dbReference type="EMBL" id="VAX40294.1"/>
    </source>
</evidence>
<sequence>MNDRKSEELIEALEEVLGSHLSGSAPMRRLARAVGSWLVAQADLAENAEFPEKNTSEPPPAEPSLPGDGLATSAPPPLGGDGLPPSPAIVGPQIVTPAPTQDVPLRL</sequence>
<feature type="region of interest" description="Disordered" evidence="1">
    <location>
        <begin position="47"/>
        <end position="107"/>
    </location>
</feature>
<feature type="non-terminal residue" evidence="2">
    <location>
        <position position="107"/>
    </location>
</feature>
<reference evidence="2" key="1">
    <citation type="submission" date="2018-06" db="EMBL/GenBank/DDBJ databases">
        <authorList>
            <person name="Zhirakovskaya E."/>
        </authorList>
    </citation>
    <scope>NUCLEOTIDE SEQUENCE</scope>
</reference>
<gene>
    <name evidence="2" type="ORF">MNBD_PLANCTO03-1767</name>
</gene>
<organism evidence="2">
    <name type="scientific">hydrothermal vent metagenome</name>
    <dbReference type="NCBI Taxonomy" id="652676"/>
    <lineage>
        <taxon>unclassified sequences</taxon>
        <taxon>metagenomes</taxon>
        <taxon>ecological metagenomes</taxon>
    </lineage>
</organism>